<dbReference type="STRING" id="1121898.GCA_000422725_00692"/>
<comment type="caution">
    <text evidence="2">The sequence shown here is derived from an EMBL/GenBank/DDBJ whole genome shotgun (WGS) entry which is preliminary data.</text>
</comment>
<dbReference type="AlphaFoldDB" id="A0A0A2N2R8"/>
<gene>
    <name evidence="2" type="ORF">Q766_01100</name>
</gene>
<accession>A0A0A2N2R8</accession>
<name>A0A0A2N2R8_9FLAO</name>
<sequence>MKKPLLIVSLLLCGGLFAQEHYSGISTSKRTGLLNANLNPAELTNLQTTFEVNILNVSAGIANNKVSFGDLVGGNNDFEDMLFSGREPVNLRADVKILGPAFAYKVNKWAFAISSSANVKANIVDLNTDLGSAVTFSGLNAILGSSQLNISENQRVSATTWGEIGFSVARDLYEDDTHKFSAGVNFNLLFPGSYANMSAKNLDGVVTNVVGDVDLTNATAELNFAYSGSLAEGFTNSDNFNEFFAGGLNGFSTDIGANYQLKDAQNDGGYLINAGVSVKNLGSMTFKDENNVSNSYLLDTGNGSLDLNQFEDVDNIEEIEDLLLASGYVTLNQTSRDFKVKLPSYLALYADFKIHNNWYATGYIQQKLKKDDGNDQIAVQNIVTVTPRYSASKFEAFIPLSINEISDFTAGIGFRYSGFFIGSGSILSAAITDTNQADAYLGYRIGF</sequence>
<evidence type="ECO:0008006" key="4">
    <source>
        <dbReference type="Google" id="ProtNLM"/>
    </source>
</evidence>
<dbReference type="eggNOG" id="COG2885">
    <property type="taxonomic scope" value="Bacteria"/>
</dbReference>
<reference evidence="2 3" key="1">
    <citation type="submission" date="2013-09" db="EMBL/GenBank/DDBJ databases">
        <authorList>
            <person name="Zeng Z."/>
            <person name="Chen C."/>
        </authorList>
    </citation>
    <scope>NUCLEOTIDE SEQUENCE [LARGE SCALE GENOMIC DNA]</scope>
    <source>
        <strain evidence="2 3">WB 4.1-42</strain>
    </source>
</reference>
<protein>
    <recommendedName>
        <fullName evidence="4">DUF5723 domain-containing protein</fullName>
    </recommendedName>
</protein>
<evidence type="ECO:0000313" key="2">
    <source>
        <dbReference type="EMBL" id="KGO94740.1"/>
    </source>
</evidence>
<dbReference type="OrthoDB" id="9805336at2"/>
<keyword evidence="3" id="KW-1185">Reference proteome</keyword>
<dbReference type="Proteomes" id="UP000030111">
    <property type="component" value="Unassembled WGS sequence"/>
</dbReference>
<feature type="signal peptide" evidence="1">
    <location>
        <begin position="1"/>
        <end position="18"/>
    </location>
</feature>
<feature type="chain" id="PRO_5002003775" description="DUF5723 domain-containing protein" evidence="1">
    <location>
        <begin position="19"/>
        <end position="447"/>
    </location>
</feature>
<evidence type="ECO:0000313" key="3">
    <source>
        <dbReference type="Proteomes" id="UP000030111"/>
    </source>
</evidence>
<organism evidence="2 3">
    <name type="scientific">Flavobacterium subsaxonicum WB 4.1-42 = DSM 21790</name>
    <dbReference type="NCBI Taxonomy" id="1121898"/>
    <lineage>
        <taxon>Bacteria</taxon>
        <taxon>Pseudomonadati</taxon>
        <taxon>Bacteroidota</taxon>
        <taxon>Flavobacteriia</taxon>
        <taxon>Flavobacteriales</taxon>
        <taxon>Flavobacteriaceae</taxon>
        <taxon>Flavobacterium</taxon>
    </lineage>
</organism>
<evidence type="ECO:0000256" key="1">
    <source>
        <dbReference type="SAM" id="SignalP"/>
    </source>
</evidence>
<keyword evidence="1" id="KW-0732">Signal</keyword>
<dbReference type="EMBL" id="JRLY01000001">
    <property type="protein sequence ID" value="KGO94740.1"/>
    <property type="molecule type" value="Genomic_DNA"/>
</dbReference>
<proteinExistence type="predicted"/>
<dbReference type="RefSeq" id="WP_026992121.1">
    <property type="nucleotide sequence ID" value="NZ_JRLY01000001.1"/>
</dbReference>